<evidence type="ECO:0000313" key="1">
    <source>
        <dbReference type="EMBL" id="AKF10216.1"/>
    </source>
</evidence>
<dbReference type="RefSeq" id="WP_157069794.1">
    <property type="nucleotide sequence ID" value="NZ_CP011125.1"/>
</dbReference>
<proteinExistence type="predicted"/>
<gene>
    <name evidence="1" type="ORF">DB32_007365</name>
</gene>
<keyword evidence="2" id="KW-1185">Reference proteome</keyword>
<dbReference type="AlphaFoldDB" id="A0A0F6YM31"/>
<reference evidence="1 2" key="1">
    <citation type="submission" date="2015-03" db="EMBL/GenBank/DDBJ databases">
        <title>Genome assembly of Sandaracinus amylolyticus DSM 53668.</title>
        <authorList>
            <person name="Sharma G."/>
            <person name="Subramanian S."/>
        </authorList>
    </citation>
    <scope>NUCLEOTIDE SEQUENCE [LARGE SCALE GENOMIC DNA]</scope>
    <source>
        <strain evidence="1 2">DSM 53668</strain>
    </source>
</reference>
<dbReference type="KEGG" id="samy:DB32_007365"/>
<dbReference type="EMBL" id="CP011125">
    <property type="protein sequence ID" value="AKF10216.1"/>
    <property type="molecule type" value="Genomic_DNA"/>
</dbReference>
<sequence length="91" mass="10056">MRLNVTFGARALVGANDGLDAQACAARYAGLLRDALRRDHPDASIEVTWSDDRAPTHVDVQGVDEERRARAIERDALDVAWVVKQMEPWGA</sequence>
<accession>A0A0F6YM31</accession>
<organism evidence="1 2">
    <name type="scientific">Sandaracinus amylolyticus</name>
    <dbReference type="NCBI Taxonomy" id="927083"/>
    <lineage>
        <taxon>Bacteria</taxon>
        <taxon>Pseudomonadati</taxon>
        <taxon>Myxococcota</taxon>
        <taxon>Polyangia</taxon>
        <taxon>Polyangiales</taxon>
        <taxon>Sandaracinaceae</taxon>
        <taxon>Sandaracinus</taxon>
    </lineage>
</organism>
<dbReference type="STRING" id="927083.DB32_007365"/>
<dbReference type="Proteomes" id="UP000034883">
    <property type="component" value="Chromosome"/>
</dbReference>
<protein>
    <submittedName>
        <fullName evidence="1">Uncharacterized protein</fullName>
    </submittedName>
</protein>
<evidence type="ECO:0000313" key="2">
    <source>
        <dbReference type="Proteomes" id="UP000034883"/>
    </source>
</evidence>
<name>A0A0F6YM31_9BACT</name>